<name>A0ABZ0WV31_9BURK</name>
<geneLocation type="plasmid" evidence="1 2">
    <name>unnamed</name>
</geneLocation>
<dbReference type="RefSeq" id="WP_114815200.1">
    <property type="nucleotide sequence ID" value="NZ_CP139966.1"/>
</dbReference>
<evidence type="ECO:0000313" key="1">
    <source>
        <dbReference type="EMBL" id="WQD81263.1"/>
    </source>
</evidence>
<evidence type="ECO:0000313" key="2">
    <source>
        <dbReference type="Proteomes" id="UP001325479"/>
    </source>
</evidence>
<accession>A0ABZ0WV31</accession>
<dbReference type="InterPro" id="IPR027417">
    <property type="entry name" value="P-loop_NTPase"/>
</dbReference>
<dbReference type="InterPro" id="IPR047985">
    <property type="entry name" value="StbB-like"/>
</dbReference>
<protein>
    <submittedName>
        <fullName evidence="1">StbB family protein</fullName>
    </submittedName>
</protein>
<gene>
    <name evidence="1" type="primary">stbB</name>
    <name evidence="1" type="ORF">U0042_29770</name>
</gene>
<dbReference type="EMBL" id="CP139966">
    <property type="protein sequence ID" value="WQD81263.1"/>
    <property type="molecule type" value="Genomic_DNA"/>
</dbReference>
<proteinExistence type="predicted"/>
<reference evidence="1 2" key="1">
    <citation type="submission" date="2023-12" db="EMBL/GenBank/DDBJ databases">
        <title>Genome sequencing and assembly of bacterial species from a model synthetic community.</title>
        <authorList>
            <person name="Hogle S.L."/>
        </authorList>
    </citation>
    <scope>NUCLEOTIDE SEQUENCE [LARGE SCALE GENOMIC DNA]</scope>
    <source>
        <strain evidence="1 2">HAMBI 2494</strain>
        <plasmid evidence="1 2">unnamed</plasmid>
    </source>
</reference>
<dbReference type="SUPFAM" id="SSF52540">
    <property type="entry name" value="P-loop containing nucleoside triphosphate hydrolases"/>
    <property type="match status" value="1"/>
</dbReference>
<dbReference type="Proteomes" id="UP001325479">
    <property type="component" value="Plasmid unnamed"/>
</dbReference>
<dbReference type="NCBIfam" id="NF041292">
    <property type="entry name" value="StbB"/>
    <property type="match status" value="1"/>
</dbReference>
<organism evidence="1 2">
    <name type="scientific">Paraburkholderia kururiensis</name>
    <dbReference type="NCBI Taxonomy" id="984307"/>
    <lineage>
        <taxon>Bacteria</taxon>
        <taxon>Pseudomonadati</taxon>
        <taxon>Pseudomonadota</taxon>
        <taxon>Betaproteobacteria</taxon>
        <taxon>Burkholderiales</taxon>
        <taxon>Burkholderiaceae</taxon>
        <taxon>Paraburkholderia</taxon>
    </lineage>
</organism>
<keyword evidence="1" id="KW-0614">Plasmid</keyword>
<sequence length="239" mass="26416">MSAKITKKDLRAAVVNFSGNVGKSTIAKHLLMPRLGVNIIAIESINENEGGDPLALDQFKELQSHLLDAESAIVDIGASNIEGFFHQLVNYKRSHNDFDLFVVPVTSELKQQKDTIATVESLSTLGVPAKKIRIVFNKVDSTEDISRTFAPILAYAEDKKKCVADPAATVYQSDIFEDIKGLDMSIPDLLEHTEDELRAKVRAAEDPTEKQRLKDVLIATRIAESAHDNLESVFKVITK</sequence>
<keyword evidence="2" id="KW-1185">Reference proteome</keyword>